<dbReference type="InParanoid" id="A0A1B7N1X3"/>
<reference evidence="1 2" key="1">
    <citation type="submission" date="2016-06" db="EMBL/GenBank/DDBJ databases">
        <title>Comparative genomics of the ectomycorrhizal sister species Rhizopogon vinicolor and Rhizopogon vesiculosus (Basidiomycota: Boletales) reveals a divergence of the mating type B locus.</title>
        <authorList>
            <consortium name="DOE Joint Genome Institute"/>
            <person name="Mujic A.B."/>
            <person name="Kuo A."/>
            <person name="Tritt A."/>
            <person name="Lipzen A."/>
            <person name="Chen C."/>
            <person name="Johnson J."/>
            <person name="Sharma A."/>
            <person name="Barry K."/>
            <person name="Grigoriev I.V."/>
            <person name="Spatafora J.W."/>
        </authorList>
    </citation>
    <scope>NUCLEOTIDE SEQUENCE [LARGE SCALE GENOMIC DNA]</scope>
    <source>
        <strain evidence="1 2">AM-OR11-026</strain>
    </source>
</reference>
<dbReference type="OrthoDB" id="3258386at2759"/>
<keyword evidence="2" id="KW-1185">Reference proteome</keyword>
<dbReference type="Proteomes" id="UP000092154">
    <property type="component" value="Unassembled WGS sequence"/>
</dbReference>
<dbReference type="EMBL" id="KV448273">
    <property type="protein sequence ID" value="OAX38857.1"/>
    <property type="molecule type" value="Genomic_DNA"/>
</dbReference>
<dbReference type="Gene3D" id="3.80.10.10">
    <property type="entry name" value="Ribonuclease Inhibitor"/>
    <property type="match status" value="1"/>
</dbReference>
<evidence type="ECO:0008006" key="3">
    <source>
        <dbReference type="Google" id="ProtNLM"/>
    </source>
</evidence>
<evidence type="ECO:0000313" key="2">
    <source>
        <dbReference type="Proteomes" id="UP000092154"/>
    </source>
</evidence>
<sequence length="545" mass="61251">MTTCLLMTDLSDTTVGLTKEYSGMNPCLLIPEIQKHIFLDIYLSGTEGGLRHYWKDRAIPSFVSHDGRRVARRSLAALSRVCRHFKDIALDVLWAELETLDPLFTCLPGGLWTMDEDGNIAMQRPVTIADWPVFEQYACRVRVLGHKNSNLFGRVDAEFIHAIMAFSSKSLLVPNLRALCCGRCPLNLHPCMRYLLGPHLVDLRLLSKSDFFWTNLMSSVLSSLSRYSPRLETMVVHATSLQGSELVLYGLPLLRNVSLTQITDETLSYLSHLTDLEELDIKIPVNLGSIKLQFRTNLSKLIIRVRTLTSSVNILEGWDVTCRVLHLISDVPETALAIEHALRRLNNQVLFDGLEGIQMHAPKNDDRIDYAFYLDTFTPLMHFSGLKAVELAAFCMSWLDDDTLGSIVKSWPCLENLCLGTRYFWRTRPRITFQGLVTVLSSCPNLRVLGLVFDATKLGPPTPEKPGGGVCNTNVTSLHVGFSPIEQPMQVAVALSAILPCLTEISVEEKIQWSTDREARADKWGEVLTCIGVYTMIRKQEGLRL</sequence>
<name>A0A1B7N1X3_9AGAM</name>
<dbReference type="InterPro" id="IPR032675">
    <property type="entry name" value="LRR_dom_sf"/>
</dbReference>
<protein>
    <recommendedName>
        <fullName evidence="3">F-box domain-containing protein</fullName>
    </recommendedName>
</protein>
<proteinExistence type="predicted"/>
<organism evidence="1 2">
    <name type="scientific">Rhizopogon vinicolor AM-OR11-026</name>
    <dbReference type="NCBI Taxonomy" id="1314800"/>
    <lineage>
        <taxon>Eukaryota</taxon>
        <taxon>Fungi</taxon>
        <taxon>Dikarya</taxon>
        <taxon>Basidiomycota</taxon>
        <taxon>Agaricomycotina</taxon>
        <taxon>Agaricomycetes</taxon>
        <taxon>Agaricomycetidae</taxon>
        <taxon>Boletales</taxon>
        <taxon>Suillineae</taxon>
        <taxon>Rhizopogonaceae</taxon>
        <taxon>Rhizopogon</taxon>
    </lineage>
</organism>
<dbReference type="SUPFAM" id="SSF52047">
    <property type="entry name" value="RNI-like"/>
    <property type="match status" value="1"/>
</dbReference>
<gene>
    <name evidence="1" type="ORF">K503DRAFT_129776</name>
</gene>
<dbReference type="AlphaFoldDB" id="A0A1B7N1X3"/>
<accession>A0A1B7N1X3</accession>
<evidence type="ECO:0000313" key="1">
    <source>
        <dbReference type="EMBL" id="OAX38857.1"/>
    </source>
</evidence>
<dbReference type="STRING" id="1314800.A0A1B7N1X3"/>